<evidence type="ECO:0000313" key="3">
    <source>
        <dbReference type="Proteomes" id="UP000267821"/>
    </source>
</evidence>
<dbReference type="InParanoid" id="A0A3N4LDS1"/>
<keyword evidence="1" id="KW-0812">Transmembrane</keyword>
<dbReference type="EMBL" id="ML121564">
    <property type="protein sequence ID" value="RPB21030.1"/>
    <property type="molecule type" value="Genomic_DNA"/>
</dbReference>
<dbReference type="Proteomes" id="UP000267821">
    <property type="component" value="Unassembled WGS sequence"/>
</dbReference>
<sequence length="53" mass="6210">MAQHETFHSSFDYPPSRAIYSPQFPPIPLGSNWDIYHLYLILVFLVLDSWVSI</sequence>
<feature type="transmembrane region" description="Helical" evidence="1">
    <location>
        <begin position="35"/>
        <end position="51"/>
    </location>
</feature>
<reference evidence="2 3" key="1">
    <citation type="journal article" date="2018" name="Nat. Ecol. Evol.">
        <title>Pezizomycetes genomes reveal the molecular basis of ectomycorrhizal truffle lifestyle.</title>
        <authorList>
            <person name="Murat C."/>
            <person name="Payen T."/>
            <person name="Noel B."/>
            <person name="Kuo A."/>
            <person name="Morin E."/>
            <person name="Chen J."/>
            <person name="Kohler A."/>
            <person name="Krizsan K."/>
            <person name="Balestrini R."/>
            <person name="Da Silva C."/>
            <person name="Montanini B."/>
            <person name="Hainaut M."/>
            <person name="Levati E."/>
            <person name="Barry K.W."/>
            <person name="Belfiori B."/>
            <person name="Cichocki N."/>
            <person name="Clum A."/>
            <person name="Dockter R.B."/>
            <person name="Fauchery L."/>
            <person name="Guy J."/>
            <person name="Iotti M."/>
            <person name="Le Tacon F."/>
            <person name="Lindquist E.A."/>
            <person name="Lipzen A."/>
            <person name="Malagnac F."/>
            <person name="Mello A."/>
            <person name="Molinier V."/>
            <person name="Miyauchi S."/>
            <person name="Poulain J."/>
            <person name="Riccioni C."/>
            <person name="Rubini A."/>
            <person name="Sitrit Y."/>
            <person name="Splivallo R."/>
            <person name="Traeger S."/>
            <person name="Wang M."/>
            <person name="Zifcakova L."/>
            <person name="Wipf D."/>
            <person name="Zambonelli A."/>
            <person name="Paolocci F."/>
            <person name="Nowrousian M."/>
            <person name="Ottonello S."/>
            <person name="Baldrian P."/>
            <person name="Spatafora J.W."/>
            <person name="Henrissat B."/>
            <person name="Nagy L.G."/>
            <person name="Aury J.M."/>
            <person name="Wincker P."/>
            <person name="Grigoriev I.V."/>
            <person name="Bonfante P."/>
            <person name="Martin F.M."/>
        </authorList>
    </citation>
    <scope>NUCLEOTIDE SEQUENCE [LARGE SCALE GENOMIC DNA]</scope>
    <source>
        <strain evidence="2 3">ATCC MYA-4762</strain>
    </source>
</reference>
<evidence type="ECO:0000313" key="2">
    <source>
        <dbReference type="EMBL" id="RPB21030.1"/>
    </source>
</evidence>
<dbReference type="AlphaFoldDB" id="A0A3N4LDS1"/>
<proteinExistence type="predicted"/>
<accession>A0A3N4LDS1</accession>
<keyword evidence="3" id="KW-1185">Reference proteome</keyword>
<keyword evidence="1" id="KW-1133">Transmembrane helix</keyword>
<organism evidence="2 3">
    <name type="scientific">Terfezia boudieri ATCC MYA-4762</name>
    <dbReference type="NCBI Taxonomy" id="1051890"/>
    <lineage>
        <taxon>Eukaryota</taxon>
        <taxon>Fungi</taxon>
        <taxon>Dikarya</taxon>
        <taxon>Ascomycota</taxon>
        <taxon>Pezizomycotina</taxon>
        <taxon>Pezizomycetes</taxon>
        <taxon>Pezizales</taxon>
        <taxon>Pezizaceae</taxon>
        <taxon>Terfezia</taxon>
    </lineage>
</organism>
<protein>
    <submittedName>
        <fullName evidence="2">Uncharacterized protein</fullName>
    </submittedName>
</protein>
<keyword evidence="1" id="KW-0472">Membrane</keyword>
<evidence type="ECO:0000256" key="1">
    <source>
        <dbReference type="SAM" id="Phobius"/>
    </source>
</evidence>
<gene>
    <name evidence="2" type="ORF">L211DRAFT_841016</name>
</gene>
<name>A0A3N4LDS1_9PEZI</name>